<organism evidence="1 2">
    <name type="scientific">Meloidogyne incognita</name>
    <name type="common">Southern root-knot nematode worm</name>
    <name type="synonym">Oxyuris incognita</name>
    <dbReference type="NCBI Taxonomy" id="6306"/>
    <lineage>
        <taxon>Eukaryota</taxon>
        <taxon>Metazoa</taxon>
        <taxon>Ecdysozoa</taxon>
        <taxon>Nematoda</taxon>
        <taxon>Chromadorea</taxon>
        <taxon>Rhabditida</taxon>
        <taxon>Tylenchina</taxon>
        <taxon>Tylenchomorpha</taxon>
        <taxon>Tylenchoidea</taxon>
        <taxon>Meloidogynidae</taxon>
        <taxon>Meloidogyninae</taxon>
        <taxon>Meloidogyne</taxon>
        <taxon>Meloidogyne incognita group</taxon>
    </lineage>
</organism>
<sequence length="60" mass="6858">MPSTKDKNLINFLSIIPTSPHIIITKILRLKKILLITTMSKTIPTHSITSKNEKSEIKMR</sequence>
<evidence type="ECO:0000313" key="2">
    <source>
        <dbReference type="WBParaSite" id="Minc3s00324g10228"/>
    </source>
</evidence>
<name>A0A914LBI5_MELIC</name>
<dbReference type="Proteomes" id="UP000887563">
    <property type="component" value="Unplaced"/>
</dbReference>
<proteinExistence type="predicted"/>
<dbReference type="WBParaSite" id="Minc3s00324g10228">
    <property type="protein sequence ID" value="Minc3s00324g10228"/>
    <property type="gene ID" value="Minc3s00324g10228"/>
</dbReference>
<protein>
    <submittedName>
        <fullName evidence="2">Candidate secreted effector</fullName>
    </submittedName>
</protein>
<accession>A0A914LBI5</accession>
<dbReference type="AlphaFoldDB" id="A0A914LBI5"/>
<evidence type="ECO:0000313" key="1">
    <source>
        <dbReference type="Proteomes" id="UP000887563"/>
    </source>
</evidence>
<keyword evidence="1" id="KW-1185">Reference proteome</keyword>
<reference evidence="2" key="1">
    <citation type="submission" date="2022-11" db="UniProtKB">
        <authorList>
            <consortium name="WormBaseParasite"/>
        </authorList>
    </citation>
    <scope>IDENTIFICATION</scope>
</reference>